<dbReference type="Pfam" id="PF00149">
    <property type="entry name" value="Metallophos"/>
    <property type="match status" value="1"/>
</dbReference>
<evidence type="ECO:0000313" key="4">
    <source>
        <dbReference type="Proteomes" id="UP001217089"/>
    </source>
</evidence>
<comment type="caution">
    <text evidence="3">The sequence shown here is derived from an EMBL/GenBank/DDBJ whole genome shotgun (WGS) entry which is preliminary data.</text>
</comment>
<gene>
    <name evidence="3" type="ORF">KUTeg_015323</name>
</gene>
<sequence>MATNGNSEPVVILVEKNTVRPSKVWEILKMKQNKQKVERLNHKLVKISDDKLRFVCLSDTHSKIERLTDPNFVPPGDVLLHAGDFTKKGTIEEIKEFNDYLGTLPHKHKVVIAGNHDLTLDNEVVYRRPHTLRSFGIAPSDVDEYLKKKGLSSVKDLLTNCIYLEDSMVEICGIKIYGSPWQPEFHGWAFNVERGEEILKKWNKIPEGIDILMTHGPPVGYGDVTSGGNHVGCVELLNTVQKRVVPNYHIFGHIHEGYGMFTDGTTNFINASTCTLRYKPVNPPIVFDYPLPDGYNKENLLDVKLNS</sequence>
<dbReference type="Gene3D" id="3.60.21.10">
    <property type="match status" value="1"/>
</dbReference>
<dbReference type="InterPro" id="IPR024201">
    <property type="entry name" value="Calcineurin-like_Pesterase"/>
</dbReference>
<proteinExistence type="inferred from homology"/>
<evidence type="ECO:0000313" key="3">
    <source>
        <dbReference type="EMBL" id="KAJ8307239.1"/>
    </source>
</evidence>
<organism evidence="3 4">
    <name type="scientific">Tegillarca granosa</name>
    <name type="common">Malaysian cockle</name>
    <name type="synonym">Anadara granosa</name>
    <dbReference type="NCBI Taxonomy" id="220873"/>
    <lineage>
        <taxon>Eukaryota</taxon>
        <taxon>Metazoa</taxon>
        <taxon>Spiralia</taxon>
        <taxon>Lophotrochozoa</taxon>
        <taxon>Mollusca</taxon>
        <taxon>Bivalvia</taxon>
        <taxon>Autobranchia</taxon>
        <taxon>Pteriomorphia</taxon>
        <taxon>Arcoida</taxon>
        <taxon>Arcoidea</taxon>
        <taxon>Arcidae</taxon>
        <taxon>Tegillarca</taxon>
    </lineage>
</organism>
<keyword evidence="4" id="KW-1185">Reference proteome</keyword>
<protein>
    <recommendedName>
        <fullName evidence="2">Calcineurin-like phosphoesterase domain-containing protein</fullName>
    </recommendedName>
</protein>
<dbReference type="InterPro" id="IPR051693">
    <property type="entry name" value="UPF0046_metallophosphoest"/>
</dbReference>
<evidence type="ECO:0000259" key="2">
    <source>
        <dbReference type="Pfam" id="PF00149"/>
    </source>
</evidence>
<dbReference type="EMBL" id="JARBDR010000793">
    <property type="protein sequence ID" value="KAJ8307239.1"/>
    <property type="molecule type" value="Genomic_DNA"/>
</dbReference>
<dbReference type="PANTHER" id="PTHR12905:SF0">
    <property type="entry name" value="CALCINEURIN-LIKE PHOSPHOESTERASE DOMAIN-CONTAINING PROTEIN"/>
    <property type="match status" value="1"/>
</dbReference>
<dbReference type="CDD" id="cd07379">
    <property type="entry name" value="MPP_239FB"/>
    <property type="match status" value="1"/>
</dbReference>
<name>A0ABQ9EPV2_TEGGR</name>
<dbReference type="Proteomes" id="UP001217089">
    <property type="component" value="Unassembled WGS sequence"/>
</dbReference>
<dbReference type="SUPFAM" id="SSF56300">
    <property type="entry name" value="Metallo-dependent phosphatases"/>
    <property type="match status" value="1"/>
</dbReference>
<dbReference type="PANTHER" id="PTHR12905">
    <property type="entry name" value="METALLOPHOSPHOESTERASE"/>
    <property type="match status" value="1"/>
</dbReference>
<reference evidence="3 4" key="1">
    <citation type="submission" date="2022-12" db="EMBL/GenBank/DDBJ databases">
        <title>Chromosome-level genome of Tegillarca granosa.</title>
        <authorList>
            <person name="Kim J."/>
        </authorList>
    </citation>
    <scope>NUCLEOTIDE SEQUENCE [LARGE SCALE GENOMIC DNA]</scope>
    <source>
        <strain evidence="3">Teg-2019</strain>
        <tissue evidence="3">Adductor muscle</tissue>
    </source>
</reference>
<dbReference type="InterPro" id="IPR029052">
    <property type="entry name" value="Metallo-depent_PP-like"/>
</dbReference>
<evidence type="ECO:0000256" key="1">
    <source>
        <dbReference type="ARBA" id="ARBA00007993"/>
    </source>
</evidence>
<accession>A0ABQ9EPV2</accession>
<comment type="similarity">
    <text evidence="1">Belongs to the UPF0046 family.</text>
</comment>
<feature type="domain" description="Calcineurin-like phosphoesterase" evidence="2">
    <location>
        <begin position="52"/>
        <end position="256"/>
    </location>
</feature>
<dbReference type="PIRSF" id="PIRSF035808">
    <property type="entry name" value="Pdiesterase_Brain_239"/>
    <property type="match status" value="1"/>
</dbReference>
<dbReference type="InterPro" id="IPR004843">
    <property type="entry name" value="Calcineurin-like_PHP"/>
</dbReference>